<evidence type="ECO:0000313" key="1">
    <source>
        <dbReference type="EMBL" id="PHH65030.1"/>
    </source>
</evidence>
<accession>A0A2C5YC33</accession>
<evidence type="ECO:0000313" key="2">
    <source>
        <dbReference type="Proteomes" id="UP000226192"/>
    </source>
</evidence>
<proteinExistence type="predicted"/>
<keyword evidence="2" id="KW-1185">Reference proteome</keyword>
<gene>
    <name evidence="1" type="ORF">CDD81_3428</name>
</gene>
<organism evidence="1 2">
    <name type="scientific">Ophiocordyceps australis</name>
    <dbReference type="NCBI Taxonomy" id="1399860"/>
    <lineage>
        <taxon>Eukaryota</taxon>
        <taxon>Fungi</taxon>
        <taxon>Dikarya</taxon>
        <taxon>Ascomycota</taxon>
        <taxon>Pezizomycotina</taxon>
        <taxon>Sordariomycetes</taxon>
        <taxon>Hypocreomycetidae</taxon>
        <taxon>Hypocreales</taxon>
        <taxon>Ophiocordycipitaceae</taxon>
        <taxon>Ophiocordyceps</taxon>
    </lineage>
</organism>
<protein>
    <submittedName>
        <fullName evidence="1">Uncharacterized protein</fullName>
    </submittedName>
</protein>
<sequence length="120" mass="13401">MLPRILQTARSTLTKIVCLGYSFRLPRSQGDHLVDCAGVKSGQLRRTSSRLSNWGTNKAHNELPNDVAMPPIPRKGFRFASTSFYGKFASYSFPRHDPLPEPCNHPQCPPATKHLPAPLF</sequence>
<comment type="caution">
    <text evidence="1">The sequence shown here is derived from an EMBL/GenBank/DDBJ whole genome shotgun (WGS) entry which is preliminary data.</text>
</comment>
<reference evidence="1 2" key="1">
    <citation type="submission" date="2017-06" db="EMBL/GenBank/DDBJ databases">
        <title>Ant-infecting Ophiocordyceps genomes reveal a high diversity of potential behavioral manipulation genes and a possible major role for enterotoxins.</title>
        <authorList>
            <person name="De Bekker C."/>
            <person name="Evans H.C."/>
            <person name="Brachmann A."/>
            <person name="Hughes D.P."/>
        </authorList>
    </citation>
    <scope>NUCLEOTIDE SEQUENCE [LARGE SCALE GENOMIC DNA]</scope>
    <source>
        <strain evidence="1 2">Map64</strain>
    </source>
</reference>
<dbReference type="EMBL" id="NJET01000022">
    <property type="protein sequence ID" value="PHH65030.1"/>
    <property type="molecule type" value="Genomic_DNA"/>
</dbReference>
<name>A0A2C5YC33_9HYPO</name>
<dbReference type="AlphaFoldDB" id="A0A2C5YC33"/>
<dbReference type="Proteomes" id="UP000226192">
    <property type="component" value="Unassembled WGS sequence"/>
</dbReference>